<accession>A0A2G1BP17</accession>
<feature type="non-terminal residue" evidence="2">
    <location>
        <position position="100"/>
    </location>
</feature>
<dbReference type="AlphaFoldDB" id="A0A2G1BP17"/>
<dbReference type="Proteomes" id="UP000222163">
    <property type="component" value="Unassembled WGS sequence"/>
</dbReference>
<organism evidence="2 3">
    <name type="scientific">Tenacibaculum discolor</name>
    <dbReference type="NCBI Taxonomy" id="361581"/>
    <lineage>
        <taxon>Bacteria</taxon>
        <taxon>Pseudomonadati</taxon>
        <taxon>Bacteroidota</taxon>
        <taxon>Flavobacteriia</taxon>
        <taxon>Flavobacteriales</taxon>
        <taxon>Flavobacteriaceae</taxon>
        <taxon>Tenacibaculum</taxon>
    </lineage>
</organism>
<feature type="compositionally biased region" description="Basic residues" evidence="1">
    <location>
        <begin position="11"/>
        <end position="20"/>
    </location>
</feature>
<evidence type="ECO:0000313" key="3">
    <source>
        <dbReference type="Proteomes" id="UP000222163"/>
    </source>
</evidence>
<reference evidence="2 3" key="1">
    <citation type="journal article" date="2016" name="Nat. Commun.">
        <title>Microbial interactions lead to rapid micro-scale successions on model marine particles.</title>
        <authorList>
            <person name="Datta M.S."/>
            <person name="Sliwerska E."/>
            <person name="Gore J."/>
            <person name="Polz M.F."/>
            <person name="Cordero O.X."/>
        </authorList>
    </citation>
    <scope>NUCLEOTIDE SEQUENCE [LARGE SCALE GENOMIC DNA]</scope>
    <source>
        <strain evidence="2 3">4G03</strain>
    </source>
</reference>
<feature type="region of interest" description="Disordered" evidence="1">
    <location>
        <begin position="60"/>
        <end position="100"/>
    </location>
</feature>
<sequence length="100" mass="10558">WLASHGAHVARGGRHPVRVHPLHERGPALRPHLADAPWPRAGCGLTHRIVRTPGLRNAGAGLHRLSGGRQRGRAHGPGSCAGGAQRRCPAAHRGGAHPHR</sequence>
<name>A0A2G1BP17_9FLAO</name>
<protein>
    <submittedName>
        <fullName evidence="2">Uncharacterized protein</fullName>
    </submittedName>
</protein>
<dbReference type="EMBL" id="PDUU01001063">
    <property type="protein sequence ID" value="PHN95796.1"/>
    <property type="molecule type" value="Genomic_DNA"/>
</dbReference>
<comment type="caution">
    <text evidence="2">The sequence shown here is derived from an EMBL/GenBank/DDBJ whole genome shotgun (WGS) entry which is preliminary data.</text>
</comment>
<evidence type="ECO:0000256" key="1">
    <source>
        <dbReference type="SAM" id="MobiDB-lite"/>
    </source>
</evidence>
<gene>
    <name evidence="2" type="ORF">CSC81_18610</name>
</gene>
<feature type="region of interest" description="Disordered" evidence="1">
    <location>
        <begin position="1"/>
        <end position="21"/>
    </location>
</feature>
<evidence type="ECO:0000313" key="2">
    <source>
        <dbReference type="EMBL" id="PHN95796.1"/>
    </source>
</evidence>
<proteinExistence type="predicted"/>
<feature type="non-terminal residue" evidence="2">
    <location>
        <position position="1"/>
    </location>
</feature>